<keyword evidence="2" id="KW-0645">Protease</keyword>
<keyword evidence="8" id="KW-1185">Reference proteome</keyword>
<gene>
    <name evidence="7" type="ORF">GCM10007935_03430</name>
</gene>
<evidence type="ECO:0000256" key="4">
    <source>
        <dbReference type="ARBA" id="ARBA00022807"/>
    </source>
</evidence>
<keyword evidence="5" id="KW-0732">Signal</keyword>
<evidence type="ECO:0000259" key="6">
    <source>
        <dbReference type="PROSITE" id="PS51935"/>
    </source>
</evidence>
<dbReference type="PANTHER" id="PTHR47053">
    <property type="entry name" value="MUREIN DD-ENDOPEPTIDASE MEPH-RELATED"/>
    <property type="match status" value="1"/>
</dbReference>
<dbReference type="PROSITE" id="PS51935">
    <property type="entry name" value="NLPC_P60"/>
    <property type="match status" value="1"/>
</dbReference>
<dbReference type="InterPro" id="IPR000064">
    <property type="entry name" value="NLP_P60_dom"/>
</dbReference>
<dbReference type="InterPro" id="IPR038765">
    <property type="entry name" value="Papain-like_cys_pep_sf"/>
</dbReference>
<dbReference type="RefSeq" id="WP_234266526.1">
    <property type="nucleotide sequence ID" value="NZ_BSPB01000002.1"/>
</dbReference>
<protein>
    <recommendedName>
        <fullName evidence="6">NlpC/P60 domain-containing protein</fullName>
    </recommendedName>
</protein>
<dbReference type="EMBL" id="BSPB01000002">
    <property type="protein sequence ID" value="GLS12915.1"/>
    <property type="molecule type" value="Genomic_DNA"/>
</dbReference>
<sequence>MKRWPALLLLTAALGAHAAPQEGAYQDMDQLLSDRGLITRLGDQFQQARDAMGERASRLVVDAMGFLGVPYRYGGNTAETGFDCSGFVRAVFEQSVGKVLPRRADEQAAATEVIDRNELKPGDLVFFNTMRRAFSHVGIYVGDGKFIHSPRSGSHVRVEDMRQTYWQTRFNGARRVPMPPENTSASR</sequence>
<reference evidence="8" key="1">
    <citation type="journal article" date="2019" name="Int. J. Syst. Evol. Microbiol.">
        <title>The Global Catalogue of Microorganisms (GCM) 10K type strain sequencing project: providing services to taxonomists for standard genome sequencing and annotation.</title>
        <authorList>
            <consortium name="The Broad Institute Genomics Platform"/>
            <consortium name="The Broad Institute Genome Sequencing Center for Infectious Disease"/>
            <person name="Wu L."/>
            <person name="Ma J."/>
        </authorList>
    </citation>
    <scope>NUCLEOTIDE SEQUENCE [LARGE SCALE GENOMIC DNA]</scope>
    <source>
        <strain evidence="8">NBRC 109341</strain>
    </source>
</reference>
<comment type="similarity">
    <text evidence="1">Belongs to the peptidase C40 family.</text>
</comment>
<dbReference type="Proteomes" id="UP001156903">
    <property type="component" value="Unassembled WGS sequence"/>
</dbReference>
<feature type="signal peptide" evidence="5">
    <location>
        <begin position="1"/>
        <end position="18"/>
    </location>
</feature>
<comment type="caution">
    <text evidence="7">The sequence shown here is derived from an EMBL/GenBank/DDBJ whole genome shotgun (WGS) entry which is preliminary data.</text>
</comment>
<evidence type="ECO:0000256" key="2">
    <source>
        <dbReference type="ARBA" id="ARBA00022670"/>
    </source>
</evidence>
<name>A0ABQ6BZ44_9BURK</name>
<evidence type="ECO:0000256" key="5">
    <source>
        <dbReference type="SAM" id="SignalP"/>
    </source>
</evidence>
<evidence type="ECO:0000256" key="1">
    <source>
        <dbReference type="ARBA" id="ARBA00007074"/>
    </source>
</evidence>
<organism evidence="7 8">
    <name type="scientific">Hydrogenophaga electricum</name>
    <dbReference type="NCBI Taxonomy" id="1230953"/>
    <lineage>
        <taxon>Bacteria</taxon>
        <taxon>Pseudomonadati</taxon>
        <taxon>Pseudomonadota</taxon>
        <taxon>Betaproteobacteria</taxon>
        <taxon>Burkholderiales</taxon>
        <taxon>Comamonadaceae</taxon>
        <taxon>Hydrogenophaga</taxon>
    </lineage>
</organism>
<accession>A0ABQ6BZ44</accession>
<keyword evidence="4" id="KW-0788">Thiol protease</keyword>
<dbReference type="SUPFAM" id="SSF54001">
    <property type="entry name" value="Cysteine proteinases"/>
    <property type="match status" value="1"/>
</dbReference>
<dbReference type="InterPro" id="IPR051202">
    <property type="entry name" value="Peptidase_C40"/>
</dbReference>
<feature type="domain" description="NlpC/P60" evidence="6">
    <location>
        <begin position="53"/>
        <end position="177"/>
    </location>
</feature>
<evidence type="ECO:0000313" key="7">
    <source>
        <dbReference type="EMBL" id="GLS12915.1"/>
    </source>
</evidence>
<evidence type="ECO:0000313" key="8">
    <source>
        <dbReference type="Proteomes" id="UP001156903"/>
    </source>
</evidence>
<dbReference type="PANTHER" id="PTHR47053:SF1">
    <property type="entry name" value="MUREIN DD-ENDOPEPTIDASE MEPH-RELATED"/>
    <property type="match status" value="1"/>
</dbReference>
<keyword evidence="3" id="KW-0378">Hydrolase</keyword>
<proteinExistence type="inferred from homology"/>
<dbReference type="Gene3D" id="3.90.1720.10">
    <property type="entry name" value="endopeptidase domain like (from Nostoc punctiforme)"/>
    <property type="match status" value="1"/>
</dbReference>
<feature type="chain" id="PRO_5047246485" description="NlpC/P60 domain-containing protein" evidence="5">
    <location>
        <begin position="19"/>
        <end position="187"/>
    </location>
</feature>
<evidence type="ECO:0000256" key="3">
    <source>
        <dbReference type="ARBA" id="ARBA00022801"/>
    </source>
</evidence>
<dbReference type="Pfam" id="PF00877">
    <property type="entry name" value="NLPC_P60"/>
    <property type="match status" value="1"/>
</dbReference>